<accession>A0A5B7DJQ1</accession>
<comment type="caution">
    <text evidence="2">The sequence shown here is derived from an EMBL/GenBank/DDBJ whole genome shotgun (WGS) entry which is preliminary data.</text>
</comment>
<proteinExistence type="predicted"/>
<evidence type="ECO:0000313" key="3">
    <source>
        <dbReference type="Proteomes" id="UP000324222"/>
    </source>
</evidence>
<sequence>MTSTSATGGTGGDKDNGGGSKDESGRGKRVPKLTIPGGKLEENTERGDIGRGRTTAGQRGREAAVVKRFARFSASLADAFADNVLT</sequence>
<keyword evidence="3" id="KW-1185">Reference proteome</keyword>
<evidence type="ECO:0000256" key="1">
    <source>
        <dbReference type="SAM" id="MobiDB-lite"/>
    </source>
</evidence>
<dbReference type="EMBL" id="VSRR010001018">
    <property type="protein sequence ID" value="MPC21792.1"/>
    <property type="molecule type" value="Genomic_DNA"/>
</dbReference>
<feature type="compositionally biased region" description="Basic and acidic residues" evidence="1">
    <location>
        <begin position="12"/>
        <end position="26"/>
    </location>
</feature>
<organism evidence="2 3">
    <name type="scientific">Portunus trituberculatus</name>
    <name type="common">Swimming crab</name>
    <name type="synonym">Neptunus trituberculatus</name>
    <dbReference type="NCBI Taxonomy" id="210409"/>
    <lineage>
        <taxon>Eukaryota</taxon>
        <taxon>Metazoa</taxon>
        <taxon>Ecdysozoa</taxon>
        <taxon>Arthropoda</taxon>
        <taxon>Crustacea</taxon>
        <taxon>Multicrustacea</taxon>
        <taxon>Malacostraca</taxon>
        <taxon>Eumalacostraca</taxon>
        <taxon>Eucarida</taxon>
        <taxon>Decapoda</taxon>
        <taxon>Pleocyemata</taxon>
        <taxon>Brachyura</taxon>
        <taxon>Eubrachyura</taxon>
        <taxon>Portunoidea</taxon>
        <taxon>Portunidae</taxon>
        <taxon>Portuninae</taxon>
        <taxon>Portunus</taxon>
    </lineage>
</organism>
<name>A0A5B7DJQ1_PORTR</name>
<dbReference type="Proteomes" id="UP000324222">
    <property type="component" value="Unassembled WGS sequence"/>
</dbReference>
<evidence type="ECO:0000313" key="2">
    <source>
        <dbReference type="EMBL" id="MPC21792.1"/>
    </source>
</evidence>
<reference evidence="2 3" key="1">
    <citation type="submission" date="2019-05" db="EMBL/GenBank/DDBJ databases">
        <title>Another draft genome of Portunus trituberculatus and its Hox gene families provides insights of decapod evolution.</title>
        <authorList>
            <person name="Jeong J.-H."/>
            <person name="Song I."/>
            <person name="Kim S."/>
            <person name="Choi T."/>
            <person name="Kim D."/>
            <person name="Ryu S."/>
            <person name="Kim W."/>
        </authorList>
    </citation>
    <scope>NUCLEOTIDE SEQUENCE [LARGE SCALE GENOMIC DNA]</scope>
    <source>
        <tissue evidence="2">Muscle</tissue>
    </source>
</reference>
<feature type="compositionally biased region" description="Basic and acidic residues" evidence="1">
    <location>
        <begin position="39"/>
        <end position="51"/>
    </location>
</feature>
<dbReference type="AlphaFoldDB" id="A0A5B7DJQ1"/>
<protein>
    <submittedName>
        <fullName evidence="2">Uncharacterized protein</fullName>
    </submittedName>
</protein>
<gene>
    <name evidence="2" type="ORF">E2C01_014788</name>
</gene>
<feature type="region of interest" description="Disordered" evidence="1">
    <location>
        <begin position="1"/>
        <end position="59"/>
    </location>
</feature>